<name>A0ABQ5Q1F6_9BACT</name>
<dbReference type="CDD" id="cd00397">
    <property type="entry name" value="DNA_BRE_C"/>
    <property type="match status" value="1"/>
</dbReference>
<dbReference type="Proteomes" id="UP001165044">
    <property type="component" value="Unassembled WGS sequence"/>
</dbReference>
<dbReference type="InterPro" id="IPR013762">
    <property type="entry name" value="Integrase-like_cat_sf"/>
</dbReference>
<dbReference type="Gene3D" id="1.10.443.10">
    <property type="entry name" value="Intergrase catalytic core"/>
    <property type="match status" value="1"/>
</dbReference>
<evidence type="ECO:0000313" key="3">
    <source>
        <dbReference type="EMBL" id="GLH68235.1"/>
    </source>
</evidence>
<dbReference type="SUPFAM" id="SSF56349">
    <property type="entry name" value="DNA breaking-rejoining enzymes"/>
    <property type="match status" value="1"/>
</dbReference>
<accession>A0ABQ5Q1F6</accession>
<dbReference type="InterPro" id="IPR002104">
    <property type="entry name" value="Integrase_catalytic"/>
</dbReference>
<dbReference type="PROSITE" id="PS51898">
    <property type="entry name" value="TYR_RECOMBINASE"/>
    <property type="match status" value="1"/>
</dbReference>
<evidence type="ECO:0000259" key="2">
    <source>
        <dbReference type="PROSITE" id="PS51898"/>
    </source>
</evidence>
<organism evidence="3 4">
    <name type="scientific">Geothrix edaphica</name>
    <dbReference type="NCBI Taxonomy" id="2927976"/>
    <lineage>
        <taxon>Bacteria</taxon>
        <taxon>Pseudomonadati</taxon>
        <taxon>Acidobacteriota</taxon>
        <taxon>Holophagae</taxon>
        <taxon>Holophagales</taxon>
        <taxon>Holophagaceae</taxon>
        <taxon>Geothrix</taxon>
    </lineage>
</organism>
<reference evidence="3" key="1">
    <citation type="journal article" date="2023" name="Antonie Van Leeuwenhoek">
        <title>Mesoterricola silvestris gen. nov., sp. nov., Mesoterricola sediminis sp. nov., Geothrix oryzae sp. nov., Geothrix edaphica sp. nov., Geothrix rubra sp. nov., and Geothrix limicola sp. nov., six novel members of Acidobacteriota isolated from soils.</title>
        <authorList>
            <person name="Itoh H."/>
            <person name="Sugisawa Y."/>
            <person name="Mise K."/>
            <person name="Xu Z."/>
            <person name="Kuniyasu M."/>
            <person name="Ushijima N."/>
            <person name="Kawano K."/>
            <person name="Kobayashi E."/>
            <person name="Shiratori Y."/>
            <person name="Masuda Y."/>
            <person name="Senoo K."/>
        </authorList>
    </citation>
    <scope>NUCLEOTIDE SEQUENCE</scope>
    <source>
        <strain evidence="3">Red802</strain>
    </source>
</reference>
<dbReference type="EMBL" id="BSDC01000003">
    <property type="protein sequence ID" value="GLH68235.1"/>
    <property type="molecule type" value="Genomic_DNA"/>
</dbReference>
<keyword evidence="4" id="KW-1185">Reference proteome</keyword>
<gene>
    <name evidence="3" type="ORF">GETHED_25990</name>
</gene>
<evidence type="ECO:0000313" key="4">
    <source>
        <dbReference type="Proteomes" id="UP001165044"/>
    </source>
</evidence>
<evidence type="ECO:0000256" key="1">
    <source>
        <dbReference type="ARBA" id="ARBA00023172"/>
    </source>
</evidence>
<dbReference type="InterPro" id="IPR011010">
    <property type="entry name" value="DNA_brk_join_enz"/>
</dbReference>
<keyword evidence="1" id="KW-0233">DNA recombination</keyword>
<protein>
    <submittedName>
        <fullName evidence="3">Integrase</fullName>
    </submittedName>
</protein>
<sequence>MEPPKPGQYRIRNIRLASGLRIPLLCRDELPIYETTFWTLGSLVPKGNAYATVLSKLRAVAHWLSFQGGPGLDWAERVRSGKFLSPGETSEAQALMGLAIHLHDPEKATKQLRVAPHIKAARVGFLREYLCWLASGYIYKLQGSTHKVVDRRFEKWVGSWVTDESTETNPNQTSSTSSGLTSPQRELFLSVIQPGSPLNPFEPGMQVRNYALLLMLYEHGMRMGELLALRVDDVFLDRMVFRIAARRNDRLETRGRAPSGAKRGKGRERLFSSLSMATLQRWLEVDRMDEKRFPGAPKCPYVFVSERLDVLKGAVRPLSVRRLSALFEILRRHYPERRNGHQLLKVGFDPHFSPHDLRHDWCVRYLLARYEGWTANDDRTMRYEMGWTERSKMPSHYMRIALRDLGGKVLEKTSAERIYEAMKIREEMPF</sequence>
<dbReference type="Pfam" id="PF00589">
    <property type="entry name" value="Phage_integrase"/>
    <property type="match status" value="1"/>
</dbReference>
<proteinExistence type="predicted"/>
<feature type="domain" description="Tyr recombinase" evidence="2">
    <location>
        <begin position="175"/>
        <end position="410"/>
    </location>
</feature>
<comment type="caution">
    <text evidence="3">The sequence shown here is derived from an EMBL/GenBank/DDBJ whole genome shotgun (WGS) entry which is preliminary data.</text>
</comment>